<evidence type="ECO:0000313" key="2">
    <source>
        <dbReference type="Proteomes" id="UP000260680"/>
    </source>
</evidence>
<dbReference type="Proteomes" id="UP000260680">
    <property type="component" value="Unassembled WGS sequence"/>
</dbReference>
<name>A0A3E2N544_9FIRM</name>
<protein>
    <submittedName>
        <fullName evidence="1">Uncharacterized protein</fullName>
    </submittedName>
</protein>
<reference evidence="1 2" key="1">
    <citation type="submission" date="2018-07" db="EMBL/GenBank/DDBJ databases">
        <title>New species, Clostridium PI-S10-A1B.</title>
        <authorList>
            <person name="Krishna G."/>
            <person name="Summeta K."/>
            <person name="Shikha S."/>
            <person name="Prabhu P.B."/>
            <person name="Suresh K."/>
        </authorList>
    </citation>
    <scope>NUCLEOTIDE SEQUENCE [LARGE SCALE GENOMIC DNA]</scope>
    <source>
        <strain evidence="1 2">PI-S10-A1B</strain>
    </source>
</reference>
<dbReference type="EMBL" id="QOHO01000105">
    <property type="protein sequence ID" value="RFZ76105.1"/>
    <property type="molecule type" value="Genomic_DNA"/>
</dbReference>
<dbReference type="AlphaFoldDB" id="A0A3E2N544"/>
<sequence length="133" mass="15259">MNQDNLFRMPKGDTVGRTHFIAMGGGVEYSSIFDGNPLTIASFIGSQGTGTVVTVENRDEDVPFLYIVNGRVKKCTDKSKCPKLKKYLRYLRWVTLKKKEILSHEEAESLLRERFHELRQYASKYCSDPLSYV</sequence>
<dbReference type="OrthoDB" id="9853910at2"/>
<evidence type="ECO:0000313" key="1">
    <source>
        <dbReference type="EMBL" id="RFZ76105.1"/>
    </source>
</evidence>
<dbReference type="RefSeq" id="WP_117419720.1">
    <property type="nucleotide sequence ID" value="NZ_QOHO01000105.1"/>
</dbReference>
<organism evidence="1 2">
    <name type="scientific">Lacrimispora amygdalina</name>
    <dbReference type="NCBI Taxonomy" id="253257"/>
    <lineage>
        <taxon>Bacteria</taxon>
        <taxon>Bacillati</taxon>
        <taxon>Bacillota</taxon>
        <taxon>Clostridia</taxon>
        <taxon>Lachnospirales</taxon>
        <taxon>Lachnospiraceae</taxon>
        <taxon>Lacrimispora</taxon>
    </lineage>
</organism>
<comment type="caution">
    <text evidence="1">The sequence shown here is derived from an EMBL/GenBank/DDBJ whole genome shotgun (WGS) entry which is preliminary data.</text>
</comment>
<proteinExistence type="predicted"/>
<accession>A0A3E2N544</accession>
<gene>
    <name evidence="1" type="ORF">DS742_25360</name>
</gene>